<evidence type="ECO:0000313" key="1">
    <source>
        <dbReference type="EMBL" id="RRD93311.1"/>
    </source>
</evidence>
<organism evidence="1 2">
    <name type="scientific">Prevotella heparinolytica</name>
    <dbReference type="NCBI Taxonomy" id="28113"/>
    <lineage>
        <taxon>Bacteria</taxon>
        <taxon>Pseudomonadati</taxon>
        <taxon>Bacteroidota</taxon>
        <taxon>Bacteroidia</taxon>
        <taxon>Bacteroidales</taxon>
        <taxon>Bacteroidaceae</taxon>
        <taxon>Bacteroides</taxon>
    </lineage>
</organism>
<keyword evidence="2" id="KW-1185">Reference proteome</keyword>
<gene>
    <name evidence="1" type="ORF">EII33_00215</name>
</gene>
<protein>
    <submittedName>
        <fullName evidence="1">Uncharacterized protein</fullName>
    </submittedName>
</protein>
<comment type="caution">
    <text evidence="1">The sequence shown here is derived from an EMBL/GenBank/DDBJ whole genome shotgun (WGS) entry which is preliminary data.</text>
</comment>
<sequence length="60" mass="7381">MKKGKDELEEVNFQIYRLKYEIQKYIERCKILEVDPSEKVDELLERLSKMMAKRDKLMKE</sequence>
<dbReference type="RefSeq" id="WP_125238025.1">
    <property type="nucleotide sequence ID" value="NZ_JALFAM010000052.1"/>
</dbReference>
<accession>A0A3P2AD05</accession>
<dbReference type="EMBL" id="RQYF01000001">
    <property type="protein sequence ID" value="RRD93311.1"/>
    <property type="molecule type" value="Genomic_DNA"/>
</dbReference>
<name>A0A3P2AD05_9BACE</name>
<dbReference type="Proteomes" id="UP000279562">
    <property type="component" value="Unassembled WGS sequence"/>
</dbReference>
<reference evidence="1 2" key="1">
    <citation type="submission" date="2018-11" db="EMBL/GenBank/DDBJ databases">
        <title>Genomes From Bacteria Associated with the Canine Oral Cavity: a Test Case for Automated Genome-Based Taxonomic Assignment.</title>
        <authorList>
            <person name="Coil D.A."/>
            <person name="Jospin G."/>
            <person name="Darling A.E."/>
            <person name="Wallis C."/>
            <person name="Davis I.J."/>
            <person name="Harris S."/>
            <person name="Eisen J.A."/>
            <person name="Holcombe L.J."/>
            <person name="O'Flynn C."/>
        </authorList>
    </citation>
    <scope>NUCLEOTIDE SEQUENCE [LARGE SCALE GENOMIC DNA]</scope>
    <source>
        <strain evidence="1 2">OH1047_COT-310</strain>
    </source>
</reference>
<proteinExistence type="predicted"/>
<evidence type="ECO:0000313" key="2">
    <source>
        <dbReference type="Proteomes" id="UP000279562"/>
    </source>
</evidence>
<dbReference type="AlphaFoldDB" id="A0A3P2AD05"/>